<proteinExistence type="predicted"/>
<dbReference type="SUPFAM" id="SSF144091">
    <property type="entry name" value="Rhomboid-like"/>
    <property type="match status" value="1"/>
</dbReference>
<dbReference type="RefSeq" id="WP_185676447.1">
    <property type="nucleotide sequence ID" value="NZ_JACHVB010000043.1"/>
</dbReference>
<evidence type="ECO:0000256" key="2">
    <source>
        <dbReference type="ARBA" id="ARBA00022692"/>
    </source>
</evidence>
<evidence type="ECO:0000256" key="3">
    <source>
        <dbReference type="ARBA" id="ARBA00022989"/>
    </source>
</evidence>
<evidence type="ECO:0000313" key="6">
    <source>
        <dbReference type="EMBL" id="MBC2595492.1"/>
    </source>
</evidence>
<keyword evidence="4 5" id="KW-0472">Membrane</keyword>
<evidence type="ECO:0000313" key="7">
    <source>
        <dbReference type="Proteomes" id="UP000546464"/>
    </source>
</evidence>
<evidence type="ECO:0000256" key="4">
    <source>
        <dbReference type="ARBA" id="ARBA00023136"/>
    </source>
</evidence>
<keyword evidence="2 5" id="KW-0812">Transmembrane</keyword>
<keyword evidence="7" id="KW-1185">Reference proteome</keyword>
<dbReference type="InterPro" id="IPR035952">
    <property type="entry name" value="Rhomboid-like_sf"/>
</dbReference>
<organism evidence="6 7">
    <name type="scientific">Ruficoccus amylovorans</name>
    <dbReference type="NCBI Taxonomy" id="1804625"/>
    <lineage>
        <taxon>Bacteria</taxon>
        <taxon>Pseudomonadati</taxon>
        <taxon>Verrucomicrobiota</taxon>
        <taxon>Opitutia</taxon>
        <taxon>Puniceicoccales</taxon>
        <taxon>Cerasicoccaceae</taxon>
        <taxon>Ruficoccus</taxon>
    </lineage>
</organism>
<comment type="subcellular location">
    <subcellularLocation>
        <location evidence="1">Membrane</location>
        <topology evidence="1">Multi-pass membrane protein</topology>
    </subcellularLocation>
</comment>
<evidence type="ECO:0000256" key="1">
    <source>
        <dbReference type="ARBA" id="ARBA00004141"/>
    </source>
</evidence>
<feature type="transmembrane region" description="Helical" evidence="5">
    <location>
        <begin position="59"/>
        <end position="83"/>
    </location>
</feature>
<keyword evidence="3 5" id="KW-1133">Transmembrane helix</keyword>
<dbReference type="Gene3D" id="1.20.1540.10">
    <property type="entry name" value="Rhomboid-like"/>
    <property type="match status" value="1"/>
</dbReference>
<evidence type="ECO:0008006" key="8">
    <source>
        <dbReference type="Google" id="ProtNLM"/>
    </source>
</evidence>
<gene>
    <name evidence="6" type="ORF">H5P28_14595</name>
</gene>
<reference evidence="6 7" key="1">
    <citation type="submission" date="2020-07" db="EMBL/GenBank/DDBJ databases">
        <authorList>
            <person name="Feng X."/>
        </authorList>
    </citation>
    <scope>NUCLEOTIDE SEQUENCE [LARGE SCALE GENOMIC DNA]</scope>
    <source>
        <strain evidence="6 7">JCM31066</strain>
    </source>
</reference>
<dbReference type="EMBL" id="JACHVB010000043">
    <property type="protein sequence ID" value="MBC2595492.1"/>
    <property type="molecule type" value="Genomic_DNA"/>
</dbReference>
<sequence length="269" mass="30348">MTVLDRLERRFGGLAIKNLTLWIIIGQVVVYGLISLGNFPPERLTLIPGLVLQGEVWRVFTFLFFPPSSSPIFLLIAWYVFFMLGRALEGTWGEFRFNLFIFVGALATIAASFAAPDQVATNAFLATSVFLAFAYLFPNFEFLLFFVLPVKVKWLAALTWALYAFEFIGGTASNRLMVLAATANFFLFFGGEILRRGKAAKRRQVYEQKQRVEAEKPFHLCCICGATDKTKPDDQFYYRDGRGYCESHVTLMDQPEADQLSAAGGTFKE</sequence>
<feature type="transmembrane region" description="Helical" evidence="5">
    <location>
        <begin position="175"/>
        <end position="194"/>
    </location>
</feature>
<protein>
    <recommendedName>
        <fullName evidence="8">Peptidase S54 rhomboid domain-containing protein</fullName>
    </recommendedName>
</protein>
<name>A0A842HGE7_9BACT</name>
<comment type="caution">
    <text evidence="6">The sequence shown here is derived from an EMBL/GenBank/DDBJ whole genome shotgun (WGS) entry which is preliminary data.</text>
</comment>
<dbReference type="AlphaFoldDB" id="A0A842HGE7"/>
<evidence type="ECO:0000256" key="5">
    <source>
        <dbReference type="SAM" id="Phobius"/>
    </source>
</evidence>
<feature type="transmembrane region" description="Helical" evidence="5">
    <location>
        <begin position="21"/>
        <end position="39"/>
    </location>
</feature>
<feature type="transmembrane region" description="Helical" evidence="5">
    <location>
        <begin position="95"/>
        <end position="113"/>
    </location>
</feature>
<accession>A0A842HGE7</accession>
<feature type="transmembrane region" description="Helical" evidence="5">
    <location>
        <begin position="119"/>
        <end position="137"/>
    </location>
</feature>
<dbReference type="GO" id="GO:0016020">
    <property type="term" value="C:membrane"/>
    <property type="evidence" value="ECO:0007669"/>
    <property type="project" value="UniProtKB-SubCell"/>
</dbReference>
<dbReference type="Proteomes" id="UP000546464">
    <property type="component" value="Unassembled WGS sequence"/>
</dbReference>